<feature type="compositionally biased region" description="Basic and acidic residues" evidence="1">
    <location>
        <begin position="218"/>
        <end position="234"/>
    </location>
</feature>
<dbReference type="AlphaFoldDB" id="I0IAX2"/>
<dbReference type="STRING" id="1142394.PSMK_02510"/>
<dbReference type="Proteomes" id="UP000007881">
    <property type="component" value="Chromosome"/>
</dbReference>
<sequence>MPLGGCVGVEAVAGIFGGGGAGDVRVVQRSHDLDGRSLAVVAAVDPETKRRHPGLGPALEALLALRFARHVEGAAVVPPEEVTGWQREHAYWETAPPGRVAEGLGVDRVVRVEVSEFRTRQEGNAWVLEGVLNAAVQVYEAEGTAGAAGLGDPDRPVFLERVTVRFPEDSPVGLATLGDSGDPGPGGAATQSGPDEAAVKKNLLAAWLRRVGPIFYDQKEAQKRDRRRERERADAGPPSRSAEGAA</sequence>
<accession>I0IAX2</accession>
<evidence type="ECO:0000313" key="3">
    <source>
        <dbReference type="Proteomes" id="UP000007881"/>
    </source>
</evidence>
<gene>
    <name evidence="2" type="ordered locus">PSMK_02510</name>
</gene>
<protein>
    <submittedName>
        <fullName evidence="2">Uncharacterized protein</fullName>
    </submittedName>
</protein>
<evidence type="ECO:0000313" key="2">
    <source>
        <dbReference type="EMBL" id="BAM02410.1"/>
    </source>
</evidence>
<organism evidence="2 3">
    <name type="scientific">Phycisphaera mikurensis (strain NBRC 102666 / KCTC 22515 / FYK2301M01)</name>
    <dbReference type="NCBI Taxonomy" id="1142394"/>
    <lineage>
        <taxon>Bacteria</taxon>
        <taxon>Pseudomonadati</taxon>
        <taxon>Planctomycetota</taxon>
        <taxon>Phycisphaerae</taxon>
        <taxon>Phycisphaerales</taxon>
        <taxon>Phycisphaeraceae</taxon>
        <taxon>Phycisphaera</taxon>
    </lineage>
</organism>
<evidence type="ECO:0000256" key="1">
    <source>
        <dbReference type="SAM" id="MobiDB-lite"/>
    </source>
</evidence>
<dbReference type="EMBL" id="AP012338">
    <property type="protein sequence ID" value="BAM02410.1"/>
    <property type="molecule type" value="Genomic_DNA"/>
</dbReference>
<dbReference type="HOGENOM" id="CLU_1128245_0_0_0"/>
<feature type="region of interest" description="Disordered" evidence="1">
    <location>
        <begin position="218"/>
        <end position="246"/>
    </location>
</feature>
<keyword evidence="3" id="KW-1185">Reference proteome</keyword>
<dbReference type="KEGG" id="phm:PSMK_02510"/>
<feature type="region of interest" description="Disordered" evidence="1">
    <location>
        <begin position="170"/>
        <end position="194"/>
    </location>
</feature>
<name>I0IAX2_PHYMF</name>
<reference evidence="2 3" key="1">
    <citation type="submission" date="2012-02" db="EMBL/GenBank/DDBJ databases">
        <title>Complete genome sequence of Phycisphaera mikurensis NBRC 102666.</title>
        <authorList>
            <person name="Ankai A."/>
            <person name="Hosoyama A."/>
            <person name="Terui Y."/>
            <person name="Sekine M."/>
            <person name="Fukai R."/>
            <person name="Kato Y."/>
            <person name="Nakamura S."/>
            <person name="Yamada-Narita S."/>
            <person name="Kawakoshi A."/>
            <person name="Fukunaga Y."/>
            <person name="Yamazaki S."/>
            <person name="Fujita N."/>
        </authorList>
    </citation>
    <scope>NUCLEOTIDE SEQUENCE [LARGE SCALE GENOMIC DNA]</scope>
    <source>
        <strain evidence="3">NBRC 102666 / KCTC 22515 / FYK2301M01</strain>
    </source>
</reference>
<proteinExistence type="predicted"/>